<organism evidence="2 3">
    <name type="scientific">Allgaiera indica</name>
    <dbReference type="NCBI Taxonomy" id="765699"/>
    <lineage>
        <taxon>Bacteria</taxon>
        <taxon>Pseudomonadati</taxon>
        <taxon>Pseudomonadota</taxon>
        <taxon>Alphaproteobacteria</taxon>
        <taxon>Rhodobacterales</taxon>
        <taxon>Paracoccaceae</taxon>
        <taxon>Allgaiera</taxon>
    </lineage>
</organism>
<reference evidence="2" key="1">
    <citation type="journal article" date="2014" name="Int. J. Syst. Evol. Microbiol.">
        <title>Complete genome sequence of Corynebacterium casei LMG S-19264T (=DSM 44701T), isolated from a smear-ripened cheese.</title>
        <authorList>
            <consortium name="US DOE Joint Genome Institute (JGI-PGF)"/>
            <person name="Walter F."/>
            <person name="Albersmeier A."/>
            <person name="Kalinowski J."/>
            <person name="Ruckert C."/>
        </authorList>
    </citation>
    <scope>NUCLEOTIDE SEQUENCE</scope>
    <source>
        <strain evidence="2">CGMCC 1.10859</strain>
    </source>
</reference>
<feature type="region of interest" description="Disordered" evidence="1">
    <location>
        <begin position="1"/>
        <end position="79"/>
    </location>
</feature>
<sequence>MVGAIAVRPGRRAGPQCEGKAKSQKRGKAAGGCHRVSGAAPGRFGKTIAGARRPGKGAARGRVRDGREGAGGGKVPGAG</sequence>
<dbReference type="Proteomes" id="UP000634647">
    <property type="component" value="Unassembled WGS sequence"/>
</dbReference>
<evidence type="ECO:0000313" key="3">
    <source>
        <dbReference type="Proteomes" id="UP000634647"/>
    </source>
</evidence>
<accession>A0AAN4ZZD9</accession>
<comment type="caution">
    <text evidence="2">The sequence shown here is derived from an EMBL/GenBank/DDBJ whole genome shotgun (WGS) entry which is preliminary data.</text>
</comment>
<protein>
    <submittedName>
        <fullName evidence="2">Uncharacterized protein</fullName>
    </submittedName>
</protein>
<gene>
    <name evidence="2" type="ORF">GCM10008024_09450</name>
</gene>
<feature type="compositionally biased region" description="Gly residues" evidence="1">
    <location>
        <begin position="69"/>
        <end position="79"/>
    </location>
</feature>
<evidence type="ECO:0000256" key="1">
    <source>
        <dbReference type="SAM" id="MobiDB-lite"/>
    </source>
</evidence>
<proteinExistence type="predicted"/>
<dbReference type="EMBL" id="BNAB01000003">
    <property type="protein sequence ID" value="GHD99897.1"/>
    <property type="molecule type" value="Genomic_DNA"/>
</dbReference>
<evidence type="ECO:0000313" key="2">
    <source>
        <dbReference type="EMBL" id="GHD99897.1"/>
    </source>
</evidence>
<reference evidence="2" key="2">
    <citation type="submission" date="2023-06" db="EMBL/GenBank/DDBJ databases">
        <authorList>
            <person name="Sun Q."/>
            <person name="Zhou Y."/>
        </authorList>
    </citation>
    <scope>NUCLEOTIDE SEQUENCE</scope>
    <source>
        <strain evidence="2">CGMCC 1.10859</strain>
    </source>
</reference>
<dbReference type="AlphaFoldDB" id="A0AAN4ZZD9"/>
<name>A0AAN4ZZD9_9RHOB</name>